<sequence length="56" mass="6384">MHISHIECGLEGPPVDRIRIVGVDDGTMAKVFAQLNEAIELNTEIWRNHFNHHGHK</sequence>
<evidence type="ECO:0000313" key="1">
    <source>
        <dbReference type="EMBL" id="OKS88811.1"/>
    </source>
</evidence>
<dbReference type="EMBL" id="MPPL01000001">
    <property type="protein sequence ID" value="OKS88811.1"/>
    <property type="molecule type" value="Genomic_DNA"/>
</dbReference>
<dbReference type="Proteomes" id="UP000186720">
    <property type="component" value="Unassembled WGS sequence"/>
</dbReference>
<dbReference type="AlphaFoldDB" id="A0A1Q6A468"/>
<name>A0A1Q6A468_9SPHI</name>
<accession>A0A1Q6A468</accession>
<gene>
    <name evidence="1" type="ORF">RG47T_4289</name>
</gene>
<dbReference type="STRING" id="1302689.RG47T_4289"/>
<reference evidence="1 2" key="1">
    <citation type="submission" date="2016-11" db="EMBL/GenBank/DDBJ databases">
        <title>Whole Genome Sequencing of Mucilaginibacter polytrichastri RG4-7(T) isolated from the moss sample.</title>
        <authorList>
            <person name="Li Y."/>
        </authorList>
    </citation>
    <scope>NUCLEOTIDE SEQUENCE [LARGE SCALE GENOMIC DNA]</scope>
    <source>
        <strain evidence="1 2">RG4-7</strain>
    </source>
</reference>
<proteinExistence type="predicted"/>
<evidence type="ECO:0000313" key="2">
    <source>
        <dbReference type="Proteomes" id="UP000186720"/>
    </source>
</evidence>
<comment type="caution">
    <text evidence="1">The sequence shown here is derived from an EMBL/GenBank/DDBJ whole genome shotgun (WGS) entry which is preliminary data.</text>
</comment>
<organism evidence="1 2">
    <name type="scientific">Mucilaginibacter polytrichastri</name>
    <dbReference type="NCBI Taxonomy" id="1302689"/>
    <lineage>
        <taxon>Bacteria</taxon>
        <taxon>Pseudomonadati</taxon>
        <taxon>Bacteroidota</taxon>
        <taxon>Sphingobacteriia</taxon>
        <taxon>Sphingobacteriales</taxon>
        <taxon>Sphingobacteriaceae</taxon>
        <taxon>Mucilaginibacter</taxon>
    </lineage>
</organism>
<protein>
    <submittedName>
        <fullName evidence="1">Uncharacterized protein</fullName>
    </submittedName>
</protein>
<keyword evidence="2" id="KW-1185">Reference proteome</keyword>